<dbReference type="EMBL" id="CP098747">
    <property type="protein sequence ID" value="USG62835.1"/>
    <property type="molecule type" value="Genomic_DNA"/>
</dbReference>
<reference evidence="1" key="1">
    <citation type="submission" date="2022-06" db="EMBL/GenBank/DDBJ databases">
        <title>Sneathiella actinostolidae sp. nov., isolated from a sea anemonein the Western Pacific Ocean.</title>
        <authorList>
            <person name="Wei M.J."/>
        </authorList>
    </citation>
    <scope>NUCLEOTIDE SEQUENCE</scope>
    <source>
        <strain evidence="1">PHK-P5</strain>
    </source>
</reference>
<evidence type="ECO:0000313" key="1">
    <source>
        <dbReference type="EMBL" id="USG62835.1"/>
    </source>
</evidence>
<accession>A0ABY4W6N9</accession>
<sequence length="91" mass="10631">MLRIDCPFCGTRDETEFVYGGDASRTRPDMSNTDMKAWNDYVFLRENPKGAHMEYWFHQQGCRSWLKITRDVLSNKISDVTFTDPDTGEVE</sequence>
<keyword evidence="2" id="KW-1185">Reference proteome</keyword>
<name>A0ABY4W6N9_9PROT</name>
<protein>
    <submittedName>
        <fullName evidence="1">Sarcosine oxidase subunit delta</fullName>
    </submittedName>
</protein>
<dbReference type="InterPro" id="IPR006279">
    <property type="entry name" value="SoxD"/>
</dbReference>
<dbReference type="Proteomes" id="UP001056291">
    <property type="component" value="Chromosome"/>
</dbReference>
<organism evidence="1 2">
    <name type="scientific">Sneathiella marina</name>
    <dbReference type="NCBI Taxonomy" id="2950108"/>
    <lineage>
        <taxon>Bacteria</taxon>
        <taxon>Pseudomonadati</taxon>
        <taxon>Pseudomonadota</taxon>
        <taxon>Alphaproteobacteria</taxon>
        <taxon>Sneathiellales</taxon>
        <taxon>Sneathiellaceae</taxon>
        <taxon>Sneathiella</taxon>
    </lineage>
</organism>
<proteinExistence type="predicted"/>
<gene>
    <name evidence="1" type="ORF">NBZ79_07580</name>
</gene>
<dbReference type="Pfam" id="PF04267">
    <property type="entry name" value="SoxD"/>
    <property type="match status" value="1"/>
</dbReference>
<dbReference type="InterPro" id="IPR038561">
    <property type="entry name" value="SoxD_sf"/>
</dbReference>
<dbReference type="Gene3D" id="3.30.2270.10">
    <property type="entry name" value="Folate-binding superfamily"/>
    <property type="match status" value="1"/>
</dbReference>
<evidence type="ECO:0000313" key="2">
    <source>
        <dbReference type="Proteomes" id="UP001056291"/>
    </source>
</evidence>
<dbReference type="RefSeq" id="WP_251937028.1">
    <property type="nucleotide sequence ID" value="NZ_CP098747.1"/>
</dbReference>